<dbReference type="InterPro" id="IPR043504">
    <property type="entry name" value="Peptidase_S1_PA_chymotrypsin"/>
</dbReference>
<reference evidence="1" key="1">
    <citation type="journal article" date="2014" name="PLoS ONE">
        <title>Transcriptome-Based Identification of ABC Transporters in the Western Tarnished Plant Bug Lygus hesperus.</title>
        <authorList>
            <person name="Hull J.J."/>
            <person name="Chaney K."/>
            <person name="Geib S.M."/>
            <person name="Fabrick J.A."/>
            <person name="Brent C.S."/>
            <person name="Walsh D."/>
            <person name="Lavine L.C."/>
        </authorList>
    </citation>
    <scope>NUCLEOTIDE SEQUENCE</scope>
</reference>
<dbReference type="SUPFAM" id="SSF50494">
    <property type="entry name" value="Trypsin-like serine proteases"/>
    <property type="match status" value="1"/>
</dbReference>
<reference evidence="1" key="2">
    <citation type="submission" date="2014-07" db="EMBL/GenBank/DDBJ databases">
        <authorList>
            <person name="Hull J."/>
        </authorList>
    </citation>
    <scope>NUCLEOTIDE SEQUENCE</scope>
</reference>
<proteinExistence type="predicted"/>
<accession>A0A0A9XW95</accession>
<organism evidence="1">
    <name type="scientific">Lygus hesperus</name>
    <name type="common">Western plant bug</name>
    <dbReference type="NCBI Taxonomy" id="30085"/>
    <lineage>
        <taxon>Eukaryota</taxon>
        <taxon>Metazoa</taxon>
        <taxon>Ecdysozoa</taxon>
        <taxon>Arthropoda</taxon>
        <taxon>Hexapoda</taxon>
        <taxon>Insecta</taxon>
        <taxon>Pterygota</taxon>
        <taxon>Neoptera</taxon>
        <taxon>Paraneoptera</taxon>
        <taxon>Hemiptera</taxon>
        <taxon>Heteroptera</taxon>
        <taxon>Panheteroptera</taxon>
        <taxon>Cimicomorpha</taxon>
        <taxon>Miridae</taxon>
        <taxon>Mirini</taxon>
        <taxon>Lygus</taxon>
    </lineage>
</organism>
<name>A0A0A9XW95_LYGHE</name>
<gene>
    <name evidence="1" type="primary">TRYP_6</name>
    <name evidence="1" type="ORF">CM83_22505</name>
</gene>
<dbReference type="Gene3D" id="2.40.10.10">
    <property type="entry name" value="Trypsin-like serine proteases"/>
    <property type="match status" value="1"/>
</dbReference>
<dbReference type="InterPro" id="IPR009003">
    <property type="entry name" value="Peptidase_S1_PA"/>
</dbReference>
<dbReference type="AlphaFoldDB" id="A0A0A9XW95"/>
<evidence type="ECO:0000313" key="1">
    <source>
        <dbReference type="EMBL" id="JAG23123.1"/>
    </source>
</evidence>
<protein>
    <submittedName>
        <fullName evidence="1">Trypsin</fullName>
    </submittedName>
</protein>
<sequence length="141" mass="15685">MRDKPPFFGISCCYLVSERFCASMETQQNSRITRSLLSCSCNIGRWMDSIGLKRGINPLLVFLLLFGVREVLCVKGNPAKLKDYPFFTVVFVEGQAACSATLYAPSRMITACHCLLKGSPETFRPPQELEDPEKIKVVVGG</sequence>
<dbReference type="EMBL" id="GBHO01020481">
    <property type="protein sequence ID" value="JAG23123.1"/>
    <property type="molecule type" value="Transcribed_RNA"/>
</dbReference>
<feature type="non-terminal residue" evidence="1">
    <location>
        <position position="141"/>
    </location>
</feature>